<feature type="signal peptide" evidence="2">
    <location>
        <begin position="1"/>
        <end position="18"/>
    </location>
</feature>
<sequence length="244" mass="26187">MRTLFAAPLLCLPLLAFADCQDRLNDLTKTLQPGRTLATELSTCKVWPANPSHTLAVLALPQQGGTDKHTVYDVEIVVADSRSGKIIAHRFEKGALTSDAIGLRSVALDTASWRLTRDVLAFGVRATHEGTSRVAPFAQTTLSLYVVDGTTLSRRLDTLVTQTSGGQWDGNCAGRFTDTSRAIALGPAGPSGYASLIVSEKVVTTTNTPTRSDCTSTERTTKRPSVSLEYDGTHYPVPTALSRH</sequence>
<accession>A0A192B0U6</accession>
<reference evidence="3" key="1">
    <citation type="submission" date="2016-06" db="EMBL/GenBank/DDBJ databases">
        <title>Pandoraea oxalativorans DSM 23570 Genome Sequencing.</title>
        <authorList>
            <person name="Ee R."/>
            <person name="Lim Y.-L."/>
            <person name="Yong D."/>
            <person name="Yin W.-F."/>
            <person name="Chan K.-G."/>
        </authorList>
    </citation>
    <scope>NUCLEOTIDE SEQUENCE</scope>
    <source>
        <strain evidence="3">DSM 23570</strain>
        <plasmid evidence="3">pPO70-1</plasmid>
    </source>
</reference>
<dbReference type="KEGG" id="pox:MB84_28575"/>
<evidence type="ECO:0000313" key="4">
    <source>
        <dbReference type="Proteomes" id="UP000035050"/>
    </source>
</evidence>
<keyword evidence="4" id="KW-1185">Reference proteome</keyword>
<feature type="chain" id="PRO_5008251166" description="Multidrug ABC transporter ATPase" evidence="2">
    <location>
        <begin position="19"/>
        <end position="244"/>
    </location>
</feature>
<evidence type="ECO:0000256" key="2">
    <source>
        <dbReference type="SAM" id="SignalP"/>
    </source>
</evidence>
<evidence type="ECO:0000313" key="3">
    <source>
        <dbReference type="EMBL" id="ANJ86743.1"/>
    </source>
</evidence>
<name>A0A192B0U6_9BURK</name>
<protein>
    <recommendedName>
        <fullName evidence="5">Multidrug ABC transporter ATPase</fullName>
    </recommendedName>
</protein>
<proteinExistence type="predicted"/>
<feature type="compositionally biased region" description="Polar residues" evidence="1">
    <location>
        <begin position="207"/>
        <end position="218"/>
    </location>
</feature>
<evidence type="ECO:0008006" key="5">
    <source>
        <dbReference type="Google" id="ProtNLM"/>
    </source>
</evidence>
<dbReference type="EMBL" id="CP011518">
    <property type="protein sequence ID" value="ANJ86743.1"/>
    <property type="molecule type" value="Genomic_DNA"/>
</dbReference>
<organism evidence="3 4">
    <name type="scientific">Pandoraea oxalativorans</name>
    <dbReference type="NCBI Taxonomy" id="573737"/>
    <lineage>
        <taxon>Bacteria</taxon>
        <taxon>Pseudomonadati</taxon>
        <taxon>Pseudomonadota</taxon>
        <taxon>Betaproteobacteria</taxon>
        <taxon>Burkholderiales</taxon>
        <taxon>Burkholderiaceae</taxon>
        <taxon>Pandoraea</taxon>
    </lineage>
</organism>
<gene>
    <name evidence="3" type="ORF">MB84_28575</name>
</gene>
<evidence type="ECO:0000256" key="1">
    <source>
        <dbReference type="SAM" id="MobiDB-lite"/>
    </source>
</evidence>
<keyword evidence="2" id="KW-0732">Signal</keyword>
<geneLocation type="plasmid" evidence="3 4">
    <name>pPO70-1</name>
</geneLocation>
<dbReference type="AlphaFoldDB" id="A0A192B0U6"/>
<keyword evidence="3" id="KW-0614">Plasmid</keyword>
<dbReference type="Proteomes" id="UP000035050">
    <property type="component" value="Plasmid pPO70-1"/>
</dbReference>
<feature type="region of interest" description="Disordered" evidence="1">
    <location>
        <begin position="207"/>
        <end position="244"/>
    </location>
</feature>